<dbReference type="Proteomes" id="UP001458880">
    <property type="component" value="Unassembled WGS sequence"/>
</dbReference>
<evidence type="ECO:0000256" key="3">
    <source>
        <dbReference type="ARBA" id="ARBA00023315"/>
    </source>
</evidence>
<dbReference type="GO" id="GO:0008080">
    <property type="term" value="F:N-acetyltransferase activity"/>
    <property type="evidence" value="ECO:0007669"/>
    <property type="project" value="UniProtKB-ARBA"/>
</dbReference>
<reference evidence="5 6" key="1">
    <citation type="journal article" date="2024" name="BMC Genomics">
        <title>De novo assembly and annotation of Popillia japonica's genome with initial clues to its potential as an invasive pest.</title>
        <authorList>
            <person name="Cucini C."/>
            <person name="Boschi S."/>
            <person name="Funari R."/>
            <person name="Cardaioli E."/>
            <person name="Iannotti N."/>
            <person name="Marturano G."/>
            <person name="Paoli F."/>
            <person name="Bruttini M."/>
            <person name="Carapelli A."/>
            <person name="Frati F."/>
            <person name="Nardi F."/>
        </authorList>
    </citation>
    <scope>NUCLEOTIDE SEQUENCE [LARGE SCALE GENOMIC DNA]</scope>
    <source>
        <strain evidence="5">DMR45628</strain>
    </source>
</reference>
<evidence type="ECO:0000259" key="4">
    <source>
        <dbReference type="PROSITE" id="PS51186"/>
    </source>
</evidence>
<dbReference type="PROSITE" id="PS51186">
    <property type="entry name" value="GNAT"/>
    <property type="match status" value="1"/>
</dbReference>
<keyword evidence="3" id="KW-0012">Acyltransferase</keyword>
<evidence type="ECO:0000256" key="2">
    <source>
        <dbReference type="ARBA" id="ARBA00022679"/>
    </source>
</evidence>
<evidence type="ECO:0000313" key="6">
    <source>
        <dbReference type="Proteomes" id="UP001458880"/>
    </source>
</evidence>
<gene>
    <name evidence="5" type="ORF">QE152_g22015</name>
</gene>
<dbReference type="Pfam" id="PF00583">
    <property type="entry name" value="Acetyltransf_1"/>
    <property type="match status" value="1"/>
</dbReference>
<dbReference type="EMBL" id="JASPKY010000210">
    <property type="protein sequence ID" value="KAK9720482.1"/>
    <property type="molecule type" value="Genomic_DNA"/>
</dbReference>
<keyword evidence="2" id="KW-0808">Transferase</keyword>
<dbReference type="AlphaFoldDB" id="A0AAW1KLF5"/>
<name>A0AAW1KLF5_POPJA</name>
<dbReference type="CDD" id="cd04301">
    <property type="entry name" value="NAT_SF"/>
    <property type="match status" value="1"/>
</dbReference>
<dbReference type="InterPro" id="IPR051016">
    <property type="entry name" value="Diverse_Substrate_AcTransf"/>
</dbReference>
<comment type="similarity">
    <text evidence="1">Belongs to the acetyltransferase family.</text>
</comment>
<proteinExistence type="inferred from homology"/>
<dbReference type="PANTHER" id="PTHR10545">
    <property type="entry name" value="DIAMINE N-ACETYLTRANSFERASE"/>
    <property type="match status" value="1"/>
</dbReference>
<protein>
    <submittedName>
        <fullName evidence="5">Acetyltransferase (GNAT) family</fullName>
    </submittedName>
</protein>
<comment type="caution">
    <text evidence="5">The sequence shown here is derived from an EMBL/GenBank/DDBJ whole genome shotgun (WGS) entry which is preliminary data.</text>
</comment>
<sequence>MPFHRNSPAYFTTNKGLHDDYDIEMTNVVIRPARKDDMVAVFGMIKKLAEFEQMPEQVIIDETVLMKDGFETNSPAFSCYVAEIDNTYIIGYAIYYTCYSTWRGKSIFLEDIYIEPEYRKLGAGKKLFMAVAKLAHESSHRLDFHVLAWNPAVTFYKKIGAVDLTESEEWHTFRMGENALSRLFE</sequence>
<dbReference type="InterPro" id="IPR000182">
    <property type="entry name" value="GNAT_dom"/>
</dbReference>
<dbReference type="InterPro" id="IPR016181">
    <property type="entry name" value="Acyl_CoA_acyltransferase"/>
</dbReference>
<dbReference type="PANTHER" id="PTHR10545:SF29">
    <property type="entry name" value="GH14572P-RELATED"/>
    <property type="match status" value="1"/>
</dbReference>
<dbReference type="SUPFAM" id="SSF55729">
    <property type="entry name" value="Acyl-CoA N-acyltransferases (Nat)"/>
    <property type="match status" value="1"/>
</dbReference>
<dbReference type="FunFam" id="3.40.630.30:FF:000064">
    <property type="entry name" value="GNAT family acetyltransferase"/>
    <property type="match status" value="1"/>
</dbReference>
<evidence type="ECO:0000256" key="1">
    <source>
        <dbReference type="ARBA" id="ARBA00008694"/>
    </source>
</evidence>
<accession>A0AAW1KLF5</accession>
<organism evidence="5 6">
    <name type="scientific">Popillia japonica</name>
    <name type="common">Japanese beetle</name>
    <dbReference type="NCBI Taxonomy" id="7064"/>
    <lineage>
        <taxon>Eukaryota</taxon>
        <taxon>Metazoa</taxon>
        <taxon>Ecdysozoa</taxon>
        <taxon>Arthropoda</taxon>
        <taxon>Hexapoda</taxon>
        <taxon>Insecta</taxon>
        <taxon>Pterygota</taxon>
        <taxon>Neoptera</taxon>
        <taxon>Endopterygota</taxon>
        <taxon>Coleoptera</taxon>
        <taxon>Polyphaga</taxon>
        <taxon>Scarabaeiformia</taxon>
        <taxon>Scarabaeidae</taxon>
        <taxon>Rutelinae</taxon>
        <taxon>Popillia</taxon>
    </lineage>
</organism>
<keyword evidence="6" id="KW-1185">Reference proteome</keyword>
<feature type="domain" description="N-acetyltransferase" evidence="4">
    <location>
        <begin position="28"/>
        <end position="180"/>
    </location>
</feature>
<evidence type="ECO:0000313" key="5">
    <source>
        <dbReference type="EMBL" id="KAK9720482.1"/>
    </source>
</evidence>
<dbReference type="Gene3D" id="3.40.630.30">
    <property type="match status" value="1"/>
</dbReference>